<dbReference type="EMBL" id="CAJNOQ010001348">
    <property type="protein sequence ID" value="CAF0888329.1"/>
    <property type="molecule type" value="Genomic_DNA"/>
</dbReference>
<organism evidence="2 4">
    <name type="scientific">Didymodactylos carnosus</name>
    <dbReference type="NCBI Taxonomy" id="1234261"/>
    <lineage>
        <taxon>Eukaryota</taxon>
        <taxon>Metazoa</taxon>
        <taxon>Spiralia</taxon>
        <taxon>Gnathifera</taxon>
        <taxon>Rotifera</taxon>
        <taxon>Eurotatoria</taxon>
        <taxon>Bdelloidea</taxon>
        <taxon>Philodinida</taxon>
        <taxon>Philodinidae</taxon>
        <taxon>Didymodactylos</taxon>
    </lineage>
</organism>
<proteinExistence type="predicted"/>
<dbReference type="Gene3D" id="1.20.900.10">
    <property type="entry name" value="Dbl homology (DH) domain"/>
    <property type="match status" value="1"/>
</dbReference>
<dbReference type="Proteomes" id="UP000663829">
    <property type="component" value="Unassembled WGS sequence"/>
</dbReference>
<dbReference type="PROSITE" id="PS50010">
    <property type="entry name" value="DH_2"/>
    <property type="match status" value="1"/>
</dbReference>
<dbReference type="EMBL" id="CAJOBC010001348">
    <property type="protein sequence ID" value="CAF3673124.1"/>
    <property type="molecule type" value="Genomic_DNA"/>
</dbReference>
<sequence length="430" mass="50553">MYGVRRICEPYPVLFVRKSIKKHQIDKRIKERATNDLTSSSSNNDYARRTNYSLCTDSNHSSYYSMIPTISTIDSSETMPIKYVDSGFSETTTYDNDTTIASENILEHILYFEQMYYEQLKENITKYSRPLRRYLSQQQILDLFQNIEKISAITESLVRHCEKLLSNTESISISTVYKSWLNILNDSYRSYIHHFSQAYATLEKFQKKISNVLQLSINYVFHSIEQFIKLPLEHLYQMNYLLHRLFIKSDNKNNDIDIHCLEVIKLLAAQASQILSFNNNSTIYTQTEYQTTDQDSTLQTNENKFVRSSSAVLQRVNKEPWSMNLLELYDNMLRFIQIDNNGTSSSSTISLENVIKLECDQIDGGGQIRLLLSKKSLKMNQHRSTSSLKLMRVYIRFRQMTEYNFWYTQLNKTIQLAKDQSWTRKNELVL</sequence>
<feature type="domain" description="DH" evidence="1">
    <location>
        <begin position="101"/>
        <end position="274"/>
    </location>
</feature>
<dbReference type="OrthoDB" id="9990802at2759"/>
<evidence type="ECO:0000313" key="4">
    <source>
        <dbReference type="Proteomes" id="UP000663829"/>
    </source>
</evidence>
<evidence type="ECO:0000259" key="1">
    <source>
        <dbReference type="PROSITE" id="PS50010"/>
    </source>
</evidence>
<dbReference type="GO" id="GO:0005085">
    <property type="term" value="F:guanyl-nucleotide exchange factor activity"/>
    <property type="evidence" value="ECO:0007669"/>
    <property type="project" value="InterPro"/>
</dbReference>
<dbReference type="Proteomes" id="UP000681722">
    <property type="component" value="Unassembled WGS sequence"/>
</dbReference>
<comment type="caution">
    <text evidence="2">The sequence shown here is derived from an EMBL/GenBank/DDBJ whole genome shotgun (WGS) entry which is preliminary data.</text>
</comment>
<reference evidence="2" key="1">
    <citation type="submission" date="2021-02" db="EMBL/GenBank/DDBJ databases">
        <authorList>
            <person name="Nowell W R."/>
        </authorList>
    </citation>
    <scope>NUCLEOTIDE SEQUENCE</scope>
</reference>
<dbReference type="InterPro" id="IPR035899">
    <property type="entry name" value="DBL_dom_sf"/>
</dbReference>
<keyword evidence="4" id="KW-1185">Reference proteome</keyword>
<evidence type="ECO:0000313" key="2">
    <source>
        <dbReference type="EMBL" id="CAF0888329.1"/>
    </source>
</evidence>
<dbReference type="SUPFAM" id="SSF48065">
    <property type="entry name" value="DBL homology domain (DH-domain)"/>
    <property type="match status" value="1"/>
</dbReference>
<dbReference type="InterPro" id="IPR000219">
    <property type="entry name" value="DH_dom"/>
</dbReference>
<dbReference type="AlphaFoldDB" id="A0A813YSX6"/>
<name>A0A813YSX6_9BILA</name>
<evidence type="ECO:0000313" key="3">
    <source>
        <dbReference type="EMBL" id="CAF3673124.1"/>
    </source>
</evidence>
<accession>A0A813YSX6</accession>
<protein>
    <recommendedName>
        <fullName evidence="1">DH domain-containing protein</fullName>
    </recommendedName>
</protein>
<gene>
    <name evidence="2" type="ORF">GPM918_LOCUS7985</name>
    <name evidence="3" type="ORF">SRO942_LOCUS7985</name>
</gene>